<accession>A0ABR2TIJ1</accession>
<keyword evidence="2" id="KW-1185">Reference proteome</keyword>
<gene>
    <name evidence="1" type="ORF">V6N11_021891</name>
</gene>
<sequence length="230" mass="25595">MLPWDTKPNVDLGHLLALIRQLAKTMTWLATLPRGLDVSFEASLGRGSSSSPFYNVGMDEPEVPVGFELVMDDVRGKIGGTYGVWALLALGCDNYLPWRLKEKDAIDGGVGGRRCSSREDVEDIHEGTNGFGDFGCFRKLMWCSQDIIRSDVVVNWRLRVFVLSSLWDGGSSSAGDCCQNDKLYEANMRVVAKDQELFEANWMITSMAKKTKALRRQTVDACNGRTRAET</sequence>
<organism evidence="1 2">
    <name type="scientific">Hibiscus sabdariffa</name>
    <name type="common">roselle</name>
    <dbReference type="NCBI Taxonomy" id="183260"/>
    <lineage>
        <taxon>Eukaryota</taxon>
        <taxon>Viridiplantae</taxon>
        <taxon>Streptophyta</taxon>
        <taxon>Embryophyta</taxon>
        <taxon>Tracheophyta</taxon>
        <taxon>Spermatophyta</taxon>
        <taxon>Magnoliopsida</taxon>
        <taxon>eudicotyledons</taxon>
        <taxon>Gunneridae</taxon>
        <taxon>Pentapetalae</taxon>
        <taxon>rosids</taxon>
        <taxon>malvids</taxon>
        <taxon>Malvales</taxon>
        <taxon>Malvaceae</taxon>
        <taxon>Malvoideae</taxon>
        <taxon>Hibiscus</taxon>
    </lineage>
</organism>
<evidence type="ECO:0000313" key="1">
    <source>
        <dbReference type="EMBL" id="KAK9036968.1"/>
    </source>
</evidence>
<dbReference type="EMBL" id="JBBPBN010000005">
    <property type="protein sequence ID" value="KAK9036968.1"/>
    <property type="molecule type" value="Genomic_DNA"/>
</dbReference>
<evidence type="ECO:0000313" key="2">
    <source>
        <dbReference type="Proteomes" id="UP001396334"/>
    </source>
</evidence>
<protein>
    <submittedName>
        <fullName evidence="1">Uncharacterized protein</fullName>
    </submittedName>
</protein>
<name>A0ABR2TIJ1_9ROSI</name>
<proteinExistence type="predicted"/>
<reference evidence="1 2" key="1">
    <citation type="journal article" date="2024" name="G3 (Bethesda)">
        <title>Genome assembly of Hibiscus sabdariffa L. provides insights into metabolisms of medicinal natural products.</title>
        <authorList>
            <person name="Kim T."/>
        </authorList>
    </citation>
    <scope>NUCLEOTIDE SEQUENCE [LARGE SCALE GENOMIC DNA]</scope>
    <source>
        <strain evidence="1">TK-2024</strain>
        <tissue evidence="1">Old leaves</tissue>
    </source>
</reference>
<dbReference type="Proteomes" id="UP001396334">
    <property type="component" value="Unassembled WGS sequence"/>
</dbReference>
<comment type="caution">
    <text evidence="1">The sequence shown here is derived from an EMBL/GenBank/DDBJ whole genome shotgun (WGS) entry which is preliminary data.</text>
</comment>